<name>A0A0A9ASV9_ARUDO</name>
<accession>A0A0A9ASV9</accession>
<dbReference type="EMBL" id="GBRH01247748">
    <property type="protein sequence ID" value="JAD50147.1"/>
    <property type="molecule type" value="Transcribed_RNA"/>
</dbReference>
<organism evidence="1">
    <name type="scientific">Arundo donax</name>
    <name type="common">Giant reed</name>
    <name type="synonym">Donax arundinaceus</name>
    <dbReference type="NCBI Taxonomy" id="35708"/>
    <lineage>
        <taxon>Eukaryota</taxon>
        <taxon>Viridiplantae</taxon>
        <taxon>Streptophyta</taxon>
        <taxon>Embryophyta</taxon>
        <taxon>Tracheophyta</taxon>
        <taxon>Spermatophyta</taxon>
        <taxon>Magnoliopsida</taxon>
        <taxon>Liliopsida</taxon>
        <taxon>Poales</taxon>
        <taxon>Poaceae</taxon>
        <taxon>PACMAD clade</taxon>
        <taxon>Arundinoideae</taxon>
        <taxon>Arundineae</taxon>
        <taxon>Arundo</taxon>
    </lineage>
</organism>
<sequence>MVLRLMRKQMESLLGIASRYQLSPIAK</sequence>
<proteinExistence type="predicted"/>
<evidence type="ECO:0000313" key="1">
    <source>
        <dbReference type="EMBL" id="JAD50147.1"/>
    </source>
</evidence>
<dbReference type="AlphaFoldDB" id="A0A0A9ASV9"/>
<protein>
    <submittedName>
        <fullName evidence="1">Uncharacterized protein</fullName>
    </submittedName>
</protein>
<reference evidence="1" key="1">
    <citation type="submission" date="2014-09" db="EMBL/GenBank/DDBJ databases">
        <authorList>
            <person name="Magalhaes I.L.F."/>
            <person name="Oliveira U."/>
            <person name="Santos F.R."/>
            <person name="Vidigal T.H.D.A."/>
            <person name="Brescovit A.D."/>
            <person name="Santos A.J."/>
        </authorList>
    </citation>
    <scope>NUCLEOTIDE SEQUENCE</scope>
    <source>
        <tissue evidence="1">Shoot tissue taken approximately 20 cm above the soil surface</tissue>
    </source>
</reference>
<reference evidence="1" key="2">
    <citation type="journal article" date="2015" name="Data Brief">
        <title>Shoot transcriptome of the giant reed, Arundo donax.</title>
        <authorList>
            <person name="Barrero R.A."/>
            <person name="Guerrero F.D."/>
            <person name="Moolhuijzen P."/>
            <person name="Goolsby J.A."/>
            <person name="Tidwell J."/>
            <person name="Bellgard S.E."/>
            <person name="Bellgard M.I."/>
        </authorList>
    </citation>
    <scope>NUCLEOTIDE SEQUENCE</scope>
    <source>
        <tissue evidence="1">Shoot tissue taken approximately 20 cm above the soil surface</tissue>
    </source>
</reference>